<evidence type="ECO:0000313" key="9">
    <source>
        <dbReference type="Proteomes" id="UP001431783"/>
    </source>
</evidence>
<sequence length="201" mass="23578">MIPFIKYLSGRKNNFLLDEHSNNNKTYYQNIFTHTQDCRQHIFDGIPCNDRCSFHSHSTLVHFIQSAKESICICTLTLQLRDVLNHLIKAHEEGLVIRLILDREMIVMDSQKLNNLNKAGIPIKTQKADGSYLHHKFCLIDHDNEELSKMFFGSMNITMQGMVKNFEHITLTNDKDIIHRFSEEFEELWNEFDLFSVKSIT</sequence>
<accession>A0AAW1UBD8</accession>
<evidence type="ECO:0000259" key="7">
    <source>
        <dbReference type="Pfam" id="PF13091"/>
    </source>
</evidence>
<dbReference type="GO" id="GO:0016042">
    <property type="term" value="P:lipid catabolic process"/>
    <property type="evidence" value="ECO:0007669"/>
    <property type="project" value="UniProtKB-KW"/>
</dbReference>
<dbReference type="PANTHER" id="PTHR43856">
    <property type="entry name" value="CARDIOLIPIN HYDROLASE"/>
    <property type="match status" value="1"/>
</dbReference>
<evidence type="ECO:0000256" key="2">
    <source>
        <dbReference type="ARBA" id="ARBA00022963"/>
    </source>
</evidence>
<keyword evidence="1" id="KW-0378">Hydrolase</keyword>
<dbReference type="GO" id="GO:0016891">
    <property type="term" value="F:RNA endonuclease activity producing 5'-phosphomonoesters, hydrolytic mechanism"/>
    <property type="evidence" value="ECO:0007669"/>
    <property type="project" value="TreeGrafter"/>
</dbReference>
<proteinExistence type="inferred from homology"/>
<dbReference type="SUPFAM" id="SSF56024">
    <property type="entry name" value="Phospholipase D/nuclease"/>
    <property type="match status" value="1"/>
</dbReference>
<dbReference type="AlphaFoldDB" id="A0AAW1UBD8"/>
<dbReference type="GO" id="GO:0005739">
    <property type="term" value="C:mitochondrion"/>
    <property type="evidence" value="ECO:0007669"/>
    <property type="project" value="TreeGrafter"/>
</dbReference>
<dbReference type="GO" id="GO:0034587">
    <property type="term" value="P:piRNA processing"/>
    <property type="evidence" value="ECO:0007669"/>
    <property type="project" value="TreeGrafter"/>
</dbReference>
<name>A0AAW1UBD8_9CUCU</name>
<dbReference type="PANTHER" id="PTHR43856:SF1">
    <property type="entry name" value="MITOCHONDRIAL CARDIOLIPIN HYDROLASE"/>
    <property type="match status" value="1"/>
</dbReference>
<dbReference type="InterPro" id="IPR051406">
    <property type="entry name" value="PLD_domain"/>
</dbReference>
<evidence type="ECO:0000256" key="1">
    <source>
        <dbReference type="ARBA" id="ARBA00022801"/>
    </source>
</evidence>
<evidence type="ECO:0000256" key="6">
    <source>
        <dbReference type="ARBA" id="ARBA00043167"/>
    </source>
</evidence>
<dbReference type="Proteomes" id="UP001431783">
    <property type="component" value="Unassembled WGS sequence"/>
</dbReference>
<comment type="similarity">
    <text evidence="4">Belongs to the phospholipase D family. MitoPLD/Zucchini subfamily.</text>
</comment>
<organism evidence="8 9">
    <name type="scientific">Henosepilachna vigintioctopunctata</name>
    <dbReference type="NCBI Taxonomy" id="420089"/>
    <lineage>
        <taxon>Eukaryota</taxon>
        <taxon>Metazoa</taxon>
        <taxon>Ecdysozoa</taxon>
        <taxon>Arthropoda</taxon>
        <taxon>Hexapoda</taxon>
        <taxon>Insecta</taxon>
        <taxon>Pterygota</taxon>
        <taxon>Neoptera</taxon>
        <taxon>Endopterygota</taxon>
        <taxon>Coleoptera</taxon>
        <taxon>Polyphaga</taxon>
        <taxon>Cucujiformia</taxon>
        <taxon>Coccinelloidea</taxon>
        <taxon>Coccinellidae</taxon>
        <taxon>Epilachninae</taxon>
        <taxon>Epilachnini</taxon>
        <taxon>Henosepilachna</taxon>
    </lineage>
</organism>
<evidence type="ECO:0000256" key="3">
    <source>
        <dbReference type="ARBA" id="ARBA00023098"/>
    </source>
</evidence>
<keyword evidence="2" id="KW-0442">Lipid degradation</keyword>
<feature type="domain" description="Phospholipase D-like" evidence="7">
    <location>
        <begin position="60"/>
        <end position="189"/>
    </location>
</feature>
<protein>
    <recommendedName>
        <fullName evidence="5">Mitochondrial cardiolipin hydrolase</fullName>
    </recommendedName>
    <alternativeName>
        <fullName evidence="6">Mitochondrial phospholipase</fullName>
    </alternativeName>
</protein>
<dbReference type="InterPro" id="IPR025202">
    <property type="entry name" value="PLD-like_dom"/>
</dbReference>
<comment type="caution">
    <text evidence="8">The sequence shown here is derived from an EMBL/GenBank/DDBJ whole genome shotgun (WGS) entry which is preliminary data.</text>
</comment>
<keyword evidence="3" id="KW-0443">Lipid metabolism</keyword>
<evidence type="ECO:0000256" key="4">
    <source>
        <dbReference type="ARBA" id="ARBA00038012"/>
    </source>
</evidence>
<evidence type="ECO:0000256" key="5">
    <source>
        <dbReference type="ARBA" id="ARBA00040549"/>
    </source>
</evidence>
<reference evidence="8 9" key="1">
    <citation type="submission" date="2023-03" db="EMBL/GenBank/DDBJ databases">
        <title>Genome insight into feeding habits of ladybird beetles.</title>
        <authorList>
            <person name="Li H.-S."/>
            <person name="Huang Y.-H."/>
            <person name="Pang H."/>
        </authorList>
    </citation>
    <scope>NUCLEOTIDE SEQUENCE [LARGE SCALE GENOMIC DNA]</scope>
    <source>
        <strain evidence="8">SYSU_2023b</strain>
        <tissue evidence="8">Whole body</tissue>
    </source>
</reference>
<dbReference type="Gene3D" id="3.30.870.10">
    <property type="entry name" value="Endonuclease Chain A"/>
    <property type="match status" value="1"/>
</dbReference>
<gene>
    <name evidence="8" type="ORF">WA026_020166</name>
</gene>
<evidence type="ECO:0000313" key="8">
    <source>
        <dbReference type="EMBL" id="KAK9877944.1"/>
    </source>
</evidence>
<dbReference type="EMBL" id="JARQZJ010000044">
    <property type="protein sequence ID" value="KAK9877944.1"/>
    <property type="molecule type" value="Genomic_DNA"/>
</dbReference>
<dbReference type="Pfam" id="PF13091">
    <property type="entry name" value="PLDc_2"/>
    <property type="match status" value="1"/>
</dbReference>
<keyword evidence="9" id="KW-1185">Reference proteome</keyword>